<dbReference type="GO" id="GO:0016810">
    <property type="term" value="F:hydrolase activity, acting on carbon-nitrogen (but not peptide) bonds"/>
    <property type="evidence" value="ECO:0007669"/>
    <property type="project" value="InterPro"/>
</dbReference>
<dbReference type="Gene3D" id="3.20.20.140">
    <property type="entry name" value="Metal-dependent hydrolases"/>
    <property type="match status" value="1"/>
</dbReference>
<name>A0A6I5ZMI0_9FIRM</name>
<dbReference type="SUPFAM" id="SSF51556">
    <property type="entry name" value="Metallo-dependent hydrolases"/>
    <property type="match status" value="1"/>
</dbReference>
<dbReference type="OrthoDB" id="9807210at2"/>
<evidence type="ECO:0000313" key="3">
    <source>
        <dbReference type="EMBL" id="QGP91094.1"/>
    </source>
</evidence>
<evidence type="ECO:0000259" key="2">
    <source>
        <dbReference type="Pfam" id="PF01979"/>
    </source>
</evidence>
<reference evidence="3 4" key="1">
    <citation type="submission" date="2019-11" db="EMBL/GenBank/DDBJ databases">
        <title>Genome sequence of Moorella glycerini DSM11254.</title>
        <authorList>
            <person name="Poehlein A."/>
            <person name="Boeer T."/>
            <person name="Daniel R."/>
        </authorList>
    </citation>
    <scope>NUCLEOTIDE SEQUENCE [LARGE SCALE GENOMIC DNA]</scope>
    <source>
        <strain evidence="3 4">DSM 11254</strain>
    </source>
</reference>
<organism evidence="3 4">
    <name type="scientific">Neomoorella glycerini</name>
    <dbReference type="NCBI Taxonomy" id="55779"/>
    <lineage>
        <taxon>Bacteria</taxon>
        <taxon>Bacillati</taxon>
        <taxon>Bacillota</taxon>
        <taxon>Clostridia</taxon>
        <taxon>Neomoorellales</taxon>
        <taxon>Neomoorellaceae</taxon>
        <taxon>Neomoorella</taxon>
    </lineage>
</organism>
<keyword evidence="4" id="KW-1185">Reference proteome</keyword>
<dbReference type="PANTHER" id="PTHR43794:SF11">
    <property type="entry name" value="AMIDOHYDROLASE-RELATED DOMAIN-CONTAINING PROTEIN"/>
    <property type="match status" value="1"/>
</dbReference>
<dbReference type="EMBL" id="CP046244">
    <property type="protein sequence ID" value="QGP91094.1"/>
    <property type="molecule type" value="Genomic_DNA"/>
</dbReference>
<dbReference type="Proteomes" id="UP000425916">
    <property type="component" value="Chromosome"/>
</dbReference>
<keyword evidence="1 3" id="KW-0378">Hydrolase</keyword>
<dbReference type="PANTHER" id="PTHR43794">
    <property type="entry name" value="AMINOHYDROLASE SSNA-RELATED"/>
    <property type="match status" value="1"/>
</dbReference>
<evidence type="ECO:0000256" key="1">
    <source>
        <dbReference type="ARBA" id="ARBA00022801"/>
    </source>
</evidence>
<evidence type="ECO:0000313" key="4">
    <source>
        <dbReference type="Proteomes" id="UP000425916"/>
    </source>
</evidence>
<dbReference type="InterPro" id="IPR006680">
    <property type="entry name" value="Amidohydro-rel"/>
</dbReference>
<dbReference type="GO" id="GO:0018788">
    <property type="term" value="F:atrazine chlorohydrolase activity"/>
    <property type="evidence" value="ECO:0007669"/>
    <property type="project" value="UniProtKB-EC"/>
</dbReference>
<dbReference type="InterPro" id="IPR011059">
    <property type="entry name" value="Metal-dep_hydrolase_composite"/>
</dbReference>
<proteinExistence type="predicted"/>
<feature type="domain" description="Amidohydrolase-related" evidence="2">
    <location>
        <begin position="60"/>
        <end position="422"/>
    </location>
</feature>
<protein>
    <submittedName>
        <fullName evidence="3">Atrazine chlorohydrolase</fullName>
        <ecNumber evidence="3">3.8.1.8</ecNumber>
    </submittedName>
</protein>
<dbReference type="InterPro" id="IPR050287">
    <property type="entry name" value="MTA/SAH_deaminase"/>
</dbReference>
<gene>
    <name evidence="3" type="primary">atzA_1</name>
    <name evidence="3" type="ORF">MGLY_04180</name>
</gene>
<dbReference type="SUPFAM" id="SSF51338">
    <property type="entry name" value="Composite domain of metallo-dependent hydrolases"/>
    <property type="match status" value="1"/>
</dbReference>
<dbReference type="AlphaFoldDB" id="A0A6I5ZMI0"/>
<dbReference type="Pfam" id="PF01979">
    <property type="entry name" value="Amidohydro_1"/>
    <property type="match status" value="1"/>
</dbReference>
<dbReference type="Gene3D" id="2.30.40.10">
    <property type="entry name" value="Urease, subunit C, domain 1"/>
    <property type="match status" value="1"/>
</dbReference>
<dbReference type="CDD" id="cd01298">
    <property type="entry name" value="ATZ_TRZ_like"/>
    <property type="match status" value="1"/>
</dbReference>
<dbReference type="EC" id="3.8.1.8" evidence="3"/>
<sequence>MKEVDLIVVGGTIVTMDAARTIIFNGALAIEGSKIVAMGTSAEITAAYKGRKLINAKGHYIFPGLINSHTHLFQTLLKGLAADTPLQTWIARLITPVVPLLSEEDCYYAAQLGILEAIRSGTTTLLDFMYLTCHPEFSEAVITAAQTTGIRLLFGRGVHDTGVNRGVPPQLIEDVDTVLTEVDYLRRQYELKSDGMIHIWLAPSVMWGMSYSGLRSLAAYATENKVPITMHLMETDYDIDLCQADYGKRPLEILAEMGMLANHFLLVHGVQAEESDLQLMDAYRVSWSHCMAANLYLGSGVAPITRASPATAVSLATDGAASNNSQNMIELLKLTALVHKGVYRNPGIINASRIIAMATCEGARAVGMEKQIGTLAPGYRADLFIVNPGLPTTTPVHDPLATLVYSCDQENIETVIINGKIVMHCRHLLTINEEEVVNKVQDIARRLRDKLNI</sequence>
<dbReference type="InterPro" id="IPR032466">
    <property type="entry name" value="Metal_Hydrolase"/>
</dbReference>
<dbReference type="RefSeq" id="WP_156271520.1">
    <property type="nucleotide sequence ID" value="NZ_CP046244.1"/>
</dbReference>
<accession>A0A6I5ZMI0</accession>